<dbReference type="PANTHER" id="PTHR12993">
    <property type="entry name" value="N-ACETYLGLUCOSAMINYL-PHOSPHATIDYLINOSITOL DE-N-ACETYLASE-RELATED"/>
    <property type="match status" value="1"/>
</dbReference>
<evidence type="ECO:0000256" key="1">
    <source>
        <dbReference type="ARBA" id="ARBA00006066"/>
    </source>
</evidence>
<reference evidence="3" key="1">
    <citation type="submission" date="2022-03" db="EMBL/GenBank/DDBJ databases">
        <authorList>
            <person name="Legras J.-L."/>
            <person name="Devillers H."/>
            <person name="Grondin C."/>
        </authorList>
    </citation>
    <scope>NUCLEOTIDE SEQUENCE</scope>
    <source>
        <strain evidence="3">CLIB 1423</strain>
    </source>
</reference>
<evidence type="ECO:0000313" key="3">
    <source>
        <dbReference type="EMBL" id="CAH2350502.1"/>
    </source>
</evidence>
<dbReference type="PANTHER" id="PTHR12993:SF11">
    <property type="entry name" value="N-ACETYLGLUCOSAMINYL-PHOSPHATIDYLINOSITOL DE-N-ACETYLASE"/>
    <property type="match status" value="1"/>
</dbReference>
<dbReference type="OrthoDB" id="440160at2759"/>
<dbReference type="EC" id="3.5.1.89" evidence="2"/>
<dbReference type="EMBL" id="CAKXYY010000001">
    <property type="protein sequence ID" value="CAH2350502.1"/>
    <property type="molecule type" value="Genomic_DNA"/>
</dbReference>
<sequence length="326" mass="36992">MLNIFQWVIRLLATSFVIWVVLSTIVPQTIVKYSNAEVQSNKFQSSLYPYASLLGPSLIQNSTVYFVIGHPDDEVMFFAPSLIELSKAKNNNNVKIICFSNGDALDPSMGPIRSEELKSSSRILGVKDSDVLVIPSGQYKDGMNINWEADDIAKSLSTHIVTPKDEQTRLVVVTFDENGVSGHPNHISLYHGVRHWYRKNYTYSKKILSPSSSKQSPILYGLKSLNFWEKYSFTLLTNVELFVEHLSKLLISNILKFNVNISFFSSSSTINSSPEAVPTIMIYSDLNMLSVSYAAMSYGHFSQMVWFRYGWLLFSRYLTFNQLIPI</sequence>
<name>A0A9P0VWI9_9ASCO</name>
<gene>
    <name evidence="3" type="ORF">CLIB1423_01S11562</name>
</gene>
<dbReference type="GO" id="GO:0000225">
    <property type="term" value="F:N-acetylglucosaminylphosphatidylinositol deacetylase activity"/>
    <property type="evidence" value="ECO:0007669"/>
    <property type="project" value="UniProtKB-EC"/>
</dbReference>
<dbReference type="InterPro" id="IPR024078">
    <property type="entry name" value="LmbE-like_dom_sf"/>
</dbReference>
<dbReference type="Gene3D" id="3.40.50.10320">
    <property type="entry name" value="LmbE-like"/>
    <property type="match status" value="1"/>
</dbReference>
<evidence type="ECO:0000313" key="4">
    <source>
        <dbReference type="Proteomes" id="UP000837801"/>
    </source>
</evidence>
<proteinExistence type="inferred from homology"/>
<dbReference type="AlphaFoldDB" id="A0A9P0VWI9"/>
<dbReference type="GO" id="GO:0005783">
    <property type="term" value="C:endoplasmic reticulum"/>
    <property type="evidence" value="ECO:0007669"/>
    <property type="project" value="TreeGrafter"/>
</dbReference>
<dbReference type="SUPFAM" id="SSF102588">
    <property type="entry name" value="LmbE-like"/>
    <property type="match status" value="1"/>
</dbReference>
<dbReference type="Pfam" id="PF02585">
    <property type="entry name" value="PIG-L"/>
    <property type="match status" value="1"/>
</dbReference>
<organism evidence="3 4">
    <name type="scientific">[Candida] railenensis</name>
    <dbReference type="NCBI Taxonomy" id="45579"/>
    <lineage>
        <taxon>Eukaryota</taxon>
        <taxon>Fungi</taxon>
        <taxon>Dikarya</taxon>
        <taxon>Ascomycota</taxon>
        <taxon>Saccharomycotina</taxon>
        <taxon>Pichiomycetes</taxon>
        <taxon>Debaryomycetaceae</taxon>
        <taxon>Kurtzmaniella</taxon>
    </lineage>
</organism>
<comment type="caution">
    <text evidence="3">The sequence shown here is derived from an EMBL/GenBank/DDBJ whole genome shotgun (WGS) entry which is preliminary data.</text>
</comment>
<keyword evidence="4" id="KW-1185">Reference proteome</keyword>
<dbReference type="InterPro" id="IPR003737">
    <property type="entry name" value="GlcNAc_PI_deacetylase-related"/>
</dbReference>
<dbReference type="Proteomes" id="UP000837801">
    <property type="component" value="Unassembled WGS sequence"/>
</dbReference>
<comment type="similarity">
    <text evidence="1">Belongs to the PIGL family.</text>
</comment>
<protein>
    <recommendedName>
        <fullName evidence="2">N-acetylglucosaminylphosphatidylinositol deacetylase</fullName>
        <ecNumber evidence="2">3.5.1.89</ecNumber>
    </recommendedName>
</protein>
<accession>A0A9P0VWI9</accession>
<evidence type="ECO:0000256" key="2">
    <source>
        <dbReference type="ARBA" id="ARBA00012176"/>
    </source>
</evidence>